<dbReference type="Proteomes" id="UP000770015">
    <property type="component" value="Unassembled WGS sequence"/>
</dbReference>
<gene>
    <name evidence="2" type="ORF">F5X68DRAFT_247133</name>
</gene>
<accession>A0A9P9A7W8</accession>
<reference evidence="2" key="1">
    <citation type="journal article" date="2021" name="Nat. Commun.">
        <title>Genetic determinants of endophytism in the Arabidopsis root mycobiome.</title>
        <authorList>
            <person name="Mesny F."/>
            <person name="Miyauchi S."/>
            <person name="Thiergart T."/>
            <person name="Pickel B."/>
            <person name="Atanasova L."/>
            <person name="Karlsson M."/>
            <person name="Huettel B."/>
            <person name="Barry K.W."/>
            <person name="Haridas S."/>
            <person name="Chen C."/>
            <person name="Bauer D."/>
            <person name="Andreopoulos W."/>
            <person name="Pangilinan J."/>
            <person name="LaButti K."/>
            <person name="Riley R."/>
            <person name="Lipzen A."/>
            <person name="Clum A."/>
            <person name="Drula E."/>
            <person name="Henrissat B."/>
            <person name="Kohler A."/>
            <person name="Grigoriev I.V."/>
            <person name="Martin F.M."/>
            <person name="Hacquard S."/>
        </authorList>
    </citation>
    <scope>NUCLEOTIDE SEQUENCE</scope>
    <source>
        <strain evidence="2">MPI-SDFR-AT-0117</strain>
    </source>
</reference>
<evidence type="ECO:0000313" key="3">
    <source>
        <dbReference type="Proteomes" id="UP000770015"/>
    </source>
</evidence>
<proteinExistence type="predicted"/>
<keyword evidence="1" id="KW-0732">Signal</keyword>
<evidence type="ECO:0000313" key="2">
    <source>
        <dbReference type="EMBL" id="KAH6672782.1"/>
    </source>
</evidence>
<feature type="chain" id="PRO_5040296134" description="Ecp2 effector protein domain-containing protein" evidence="1">
    <location>
        <begin position="20"/>
        <end position="188"/>
    </location>
</feature>
<dbReference type="OrthoDB" id="2112446at2759"/>
<dbReference type="PANTHER" id="PTHR39603">
    <property type="entry name" value="CYANOVIRIN-N DOMAIN-CONTAINING PROTEIN"/>
    <property type="match status" value="1"/>
</dbReference>
<organism evidence="2 3">
    <name type="scientific">Plectosphaerella plurivora</name>
    <dbReference type="NCBI Taxonomy" id="936078"/>
    <lineage>
        <taxon>Eukaryota</taxon>
        <taxon>Fungi</taxon>
        <taxon>Dikarya</taxon>
        <taxon>Ascomycota</taxon>
        <taxon>Pezizomycotina</taxon>
        <taxon>Sordariomycetes</taxon>
        <taxon>Hypocreomycetidae</taxon>
        <taxon>Glomerellales</taxon>
        <taxon>Plectosphaerellaceae</taxon>
        <taxon>Plectosphaerella</taxon>
    </lineage>
</organism>
<name>A0A9P9A7W8_9PEZI</name>
<evidence type="ECO:0008006" key="4">
    <source>
        <dbReference type="Google" id="ProtNLM"/>
    </source>
</evidence>
<dbReference type="AlphaFoldDB" id="A0A9P9A7W8"/>
<evidence type="ECO:0000256" key="1">
    <source>
        <dbReference type="SAM" id="SignalP"/>
    </source>
</evidence>
<sequence length="188" mass="20293">MVNIMNLGLIPLLALLGAALPTTSTDNAILARDNDVPFSFERWADAIAKGEPHISIDEALQAANTSSVAQALPDGKRSIEKRLRCNHLSRVDSAWAPDAVACINQLASNDRMCRIEASGTFCLIGDAMIFGVRGGSERFTESSCRDVARAAGFVMDNCWRADNRVQGDHFAWGNGNMAVHVSAPFTQD</sequence>
<dbReference type="EMBL" id="JAGSXJ010000027">
    <property type="protein sequence ID" value="KAH6672782.1"/>
    <property type="molecule type" value="Genomic_DNA"/>
</dbReference>
<protein>
    <recommendedName>
        <fullName evidence="4">Ecp2 effector protein domain-containing protein</fullName>
    </recommendedName>
</protein>
<feature type="signal peptide" evidence="1">
    <location>
        <begin position="1"/>
        <end position="19"/>
    </location>
</feature>
<comment type="caution">
    <text evidence="2">The sequence shown here is derived from an EMBL/GenBank/DDBJ whole genome shotgun (WGS) entry which is preliminary data.</text>
</comment>
<dbReference type="PANTHER" id="PTHR39603:SF1">
    <property type="entry name" value="CYANOVIRIN-N DOMAIN-CONTAINING PROTEIN"/>
    <property type="match status" value="1"/>
</dbReference>
<keyword evidence="3" id="KW-1185">Reference proteome</keyword>